<dbReference type="PANTHER" id="PTHR43861">
    <property type="entry name" value="TRANS-ACONITATE 2-METHYLTRANSFERASE-RELATED"/>
    <property type="match status" value="1"/>
</dbReference>
<dbReference type="Pfam" id="PF08484">
    <property type="entry name" value="Methyltransf_14"/>
    <property type="match status" value="1"/>
</dbReference>
<comment type="caution">
    <text evidence="3">The sequence shown here is derived from an EMBL/GenBank/DDBJ whole genome shotgun (WGS) entry which is preliminary data.</text>
</comment>
<dbReference type="InterPro" id="IPR013691">
    <property type="entry name" value="MeTrfase_14"/>
</dbReference>
<dbReference type="Pfam" id="PF13489">
    <property type="entry name" value="Methyltransf_23"/>
    <property type="match status" value="1"/>
</dbReference>
<dbReference type="STRING" id="887062.HGR_06801"/>
<keyword evidence="3" id="KW-0808">Transferase</keyword>
<dbReference type="Gene3D" id="3.40.50.150">
    <property type="entry name" value="Vaccinia Virus protein VP39"/>
    <property type="match status" value="1"/>
</dbReference>
<dbReference type="Proteomes" id="UP000016368">
    <property type="component" value="Unassembled WGS sequence"/>
</dbReference>
<dbReference type="CDD" id="cd02440">
    <property type="entry name" value="AdoMet_MTases"/>
    <property type="match status" value="1"/>
</dbReference>
<evidence type="ECO:0000259" key="1">
    <source>
        <dbReference type="Pfam" id="PF08421"/>
    </source>
</evidence>
<protein>
    <submittedName>
        <fullName evidence="3">SAM-dependent methyltransferase</fullName>
    </submittedName>
</protein>
<dbReference type="Gene3D" id="3.40.50.720">
    <property type="entry name" value="NAD(P)-binding Rossmann-like Domain"/>
    <property type="match status" value="1"/>
</dbReference>
<keyword evidence="4" id="KW-1185">Reference proteome</keyword>
<accession>F3KSD1</accession>
<evidence type="ECO:0000313" key="3">
    <source>
        <dbReference type="EMBL" id="EGI77325.1"/>
    </source>
</evidence>
<dbReference type="SUPFAM" id="SSF53335">
    <property type="entry name" value="S-adenosyl-L-methionine-dependent methyltransferases"/>
    <property type="match status" value="1"/>
</dbReference>
<proteinExistence type="predicted"/>
<dbReference type="Pfam" id="PF08421">
    <property type="entry name" value="Methyltransf_13"/>
    <property type="match status" value="1"/>
</dbReference>
<evidence type="ECO:0000313" key="4">
    <source>
        <dbReference type="Proteomes" id="UP000016368"/>
    </source>
</evidence>
<dbReference type="InterPro" id="IPR029063">
    <property type="entry name" value="SAM-dependent_MTases_sf"/>
</dbReference>
<dbReference type="Gene3D" id="6.20.50.110">
    <property type="entry name" value="Methyltransferase, zinc-binding domain"/>
    <property type="match status" value="1"/>
</dbReference>
<organism evidence="3 4">
    <name type="scientific">Hylemonella gracilis ATCC 19624</name>
    <dbReference type="NCBI Taxonomy" id="887062"/>
    <lineage>
        <taxon>Bacteria</taxon>
        <taxon>Pseudomonadati</taxon>
        <taxon>Pseudomonadota</taxon>
        <taxon>Betaproteobacteria</taxon>
        <taxon>Burkholderiales</taxon>
        <taxon>Comamonadaceae</taxon>
        <taxon>Hylemonella</taxon>
    </lineage>
</organism>
<dbReference type="PANTHER" id="PTHR43861:SF5">
    <property type="entry name" value="BLL5978 PROTEIN"/>
    <property type="match status" value="1"/>
</dbReference>
<feature type="domain" description="Methyltransferase putative zinc binding" evidence="1">
    <location>
        <begin position="2"/>
        <end position="58"/>
    </location>
</feature>
<dbReference type="GO" id="GO:0008168">
    <property type="term" value="F:methyltransferase activity"/>
    <property type="evidence" value="ECO:0007669"/>
    <property type="project" value="UniProtKB-KW"/>
</dbReference>
<dbReference type="GO" id="GO:0032259">
    <property type="term" value="P:methylation"/>
    <property type="evidence" value="ECO:0007669"/>
    <property type="project" value="UniProtKB-KW"/>
</dbReference>
<sequence>MCGSSVTPFISFGKQPIANGFLKKEDFGKEYFFEMQVCHCQKCNMVQLAEQPDREQMFNENYAFFSGTSTHMARHFEQFAQTVRTRFLSEAKDPLIIEMGSNDGIMLRNFKGWGYRHVGIEPSANVAKVAQDQGVNTLVRFFDEDTTELLLKQYGQADVFYSANVMCHIPYIGQIFKGISRILKPSGVLAFEDPYLGDVIEKTSYDQVYDEHTFLFSVLSVQYLAGLHGLEIFDVEAQETHGGSMRYYIGHKGQHGITAAVENQVLKEKALGLASLATFEQFRKNCEQSRADLVKLLTDLKRQNKRVVGYAATSKSTTVLNYCGISSDLIEFISDTTPNKQGKFSPGQHIPVLAYENFKKNYPDYALLFGWNHKKEILEKEGDFMARGGKWIVFVPQVGIE</sequence>
<evidence type="ECO:0000259" key="2">
    <source>
        <dbReference type="Pfam" id="PF08484"/>
    </source>
</evidence>
<name>F3KSD1_9BURK</name>
<dbReference type="InterPro" id="IPR013630">
    <property type="entry name" value="Methyltransf_Zn-bd_dom_put"/>
</dbReference>
<dbReference type="EMBL" id="AEGR01000050">
    <property type="protein sequence ID" value="EGI77325.1"/>
    <property type="molecule type" value="Genomic_DNA"/>
</dbReference>
<feature type="domain" description="C-methyltransferase" evidence="2">
    <location>
        <begin position="240"/>
        <end position="396"/>
    </location>
</feature>
<dbReference type="Gene3D" id="6.10.250.3100">
    <property type="match status" value="1"/>
</dbReference>
<keyword evidence="3" id="KW-0489">Methyltransferase</keyword>
<gene>
    <name evidence="3" type="ORF">HGR_06801</name>
</gene>
<reference evidence="3 4" key="1">
    <citation type="journal article" date="2011" name="EMBO J.">
        <title>Structural diversity of bacterial flagellar motors.</title>
        <authorList>
            <person name="Chen S."/>
            <person name="Beeby M."/>
            <person name="Murphy G.E."/>
            <person name="Leadbetter J.R."/>
            <person name="Hendrixson D.R."/>
            <person name="Briegel A."/>
            <person name="Li Z."/>
            <person name="Shi J."/>
            <person name="Tocheva E.I."/>
            <person name="Muller A."/>
            <person name="Dobro M.J."/>
            <person name="Jensen G.J."/>
        </authorList>
    </citation>
    <scope>NUCLEOTIDE SEQUENCE [LARGE SCALE GENOMIC DNA]</scope>
    <source>
        <strain evidence="3 4">ATCC 19624</strain>
    </source>
</reference>
<dbReference type="InterPro" id="IPR038576">
    <property type="entry name" value="Methyltransf_Zn-bd_dom_put_sf"/>
</dbReference>
<dbReference type="eggNOG" id="COG0500">
    <property type="taxonomic scope" value="Bacteria"/>
</dbReference>
<dbReference type="AlphaFoldDB" id="F3KSD1"/>